<organism evidence="1 2">
    <name type="scientific">Cystoisospora suis</name>
    <dbReference type="NCBI Taxonomy" id="483139"/>
    <lineage>
        <taxon>Eukaryota</taxon>
        <taxon>Sar</taxon>
        <taxon>Alveolata</taxon>
        <taxon>Apicomplexa</taxon>
        <taxon>Conoidasida</taxon>
        <taxon>Coccidia</taxon>
        <taxon>Eucoccidiorida</taxon>
        <taxon>Eimeriorina</taxon>
        <taxon>Sarcocystidae</taxon>
        <taxon>Cystoisospora</taxon>
    </lineage>
</organism>
<dbReference type="PROSITE" id="PS51257">
    <property type="entry name" value="PROKAR_LIPOPROTEIN"/>
    <property type="match status" value="1"/>
</dbReference>
<comment type="caution">
    <text evidence="1">The sequence shown here is derived from an EMBL/GenBank/DDBJ whole genome shotgun (WGS) entry which is preliminary data.</text>
</comment>
<evidence type="ECO:0000313" key="1">
    <source>
        <dbReference type="EMBL" id="PHJ18150.1"/>
    </source>
</evidence>
<dbReference type="AlphaFoldDB" id="A0A2C6KBE5"/>
<dbReference type="RefSeq" id="XP_067919859.1">
    <property type="nucleotide sequence ID" value="XM_068068162.1"/>
</dbReference>
<gene>
    <name evidence="1" type="ORF">CSUI_008023</name>
</gene>
<reference evidence="1 2" key="1">
    <citation type="journal article" date="2017" name="Int. J. Parasitol.">
        <title>The genome of the protozoan parasite Cystoisospora suis and a reverse vaccinology approach to identify vaccine candidates.</title>
        <authorList>
            <person name="Palmieri N."/>
            <person name="Shrestha A."/>
            <person name="Ruttkowski B."/>
            <person name="Beck T."/>
            <person name="Vogl C."/>
            <person name="Tomley F."/>
            <person name="Blake D.P."/>
            <person name="Joachim A."/>
        </authorList>
    </citation>
    <scope>NUCLEOTIDE SEQUENCE [LARGE SCALE GENOMIC DNA]</scope>
    <source>
        <strain evidence="1 2">Wien I</strain>
    </source>
</reference>
<keyword evidence="2" id="KW-1185">Reference proteome</keyword>
<dbReference type="Proteomes" id="UP000221165">
    <property type="component" value="Unassembled WGS sequence"/>
</dbReference>
<dbReference type="GeneID" id="94431373"/>
<name>A0A2C6KBE5_9APIC</name>
<sequence length="41" mass="4475">MKIVVVEVVALAIIGSSFLTGASCRKTQKKGGQKRRKDRKS</sequence>
<dbReference type="EMBL" id="MIGC01004374">
    <property type="protein sequence ID" value="PHJ18150.1"/>
    <property type="molecule type" value="Genomic_DNA"/>
</dbReference>
<protein>
    <submittedName>
        <fullName evidence="1">Uncharacterized protein</fullName>
    </submittedName>
</protein>
<evidence type="ECO:0000313" key="2">
    <source>
        <dbReference type="Proteomes" id="UP000221165"/>
    </source>
</evidence>
<dbReference type="VEuPathDB" id="ToxoDB:CSUI_008023"/>
<accession>A0A2C6KBE5</accession>
<proteinExistence type="predicted"/>